<dbReference type="Pfam" id="PF00657">
    <property type="entry name" value="Lipase_GDSL"/>
    <property type="match status" value="1"/>
</dbReference>
<dbReference type="AlphaFoldDB" id="A0AAW1WGN3"/>
<dbReference type="InterPro" id="IPR008265">
    <property type="entry name" value="Lipase_GDSL_AS"/>
</dbReference>
<dbReference type="PANTHER" id="PTHR45966">
    <property type="entry name" value="GDSL-LIKE LIPASE/ACYLHYDROLASE"/>
    <property type="match status" value="1"/>
</dbReference>
<reference evidence="4 5" key="1">
    <citation type="journal article" date="2023" name="G3 (Bethesda)">
        <title>A chromosome-length genome assembly and annotation of blackberry (Rubus argutus, cv. 'Hillquist').</title>
        <authorList>
            <person name="Bruna T."/>
            <person name="Aryal R."/>
            <person name="Dudchenko O."/>
            <person name="Sargent D.J."/>
            <person name="Mead D."/>
            <person name="Buti M."/>
            <person name="Cavallini A."/>
            <person name="Hytonen T."/>
            <person name="Andres J."/>
            <person name="Pham M."/>
            <person name="Weisz D."/>
            <person name="Mascagni F."/>
            <person name="Usai G."/>
            <person name="Natali L."/>
            <person name="Bassil N."/>
            <person name="Fernandez G.E."/>
            <person name="Lomsadze A."/>
            <person name="Armour M."/>
            <person name="Olukolu B."/>
            <person name="Poorten T."/>
            <person name="Britton C."/>
            <person name="Davik J."/>
            <person name="Ashrafi H."/>
            <person name="Aiden E.L."/>
            <person name="Borodovsky M."/>
            <person name="Worthington M."/>
        </authorList>
    </citation>
    <scope>NUCLEOTIDE SEQUENCE [LARGE SCALE GENOMIC DNA]</scope>
    <source>
        <strain evidence="4">PI 553951</strain>
    </source>
</reference>
<keyword evidence="5" id="KW-1185">Reference proteome</keyword>
<evidence type="ECO:0000256" key="1">
    <source>
        <dbReference type="ARBA" id="ARBA00008668"/>
    </source>
</evidence>
<dbReference type="InterPro" id="IPR001087">
    <property type="entry name" value="GDSL"/>
</dbReference>
<comment type="caution">
    <text evidence="4">The sequence shown here is derived from an EMBL/GenBank/DDBJ whole genome shotgun (WGS) entry which is preliminary data.</text>
</comment>
<evidence type="ECO:0000256" key="2">
    <source>
        <dbReference type="ARBA" id="ARBA00022729"/>
    </source>
</evidence>
<dbReference type="PANTHER" id="PTHR45966:SF34">
    <property type="entry name" value="GDSL-LIKE LIPASE_ACYLHYDROLASE"/>
    <property type="match status" value="1"/>
</dbReference>
<organism evidence="4 5">
    <name type="scientific">Rubus argutus</name>
    <name type="common">Southern blackberry</name>
    <dbReference type="NCBI Taxonomy" id="59490"/>
    <lineage>
        <taxon>Eukaryota</taxon>
        <taxon>Viridiplantae</taxon>
        <taxon>Streptophyta</taxon>
        <taxon>Embryophyta</taxon>
        <taxon>Tracheophyta</taxon>
        <taxon>Spermatophyta</taxon>
        <taxon>Magnoliopsida</taxon>
        <taxon>eudicotyledons</taxon>
        <taxon>Gunneridae</taxon>
        <taxon>Pentapetalae</taxon>
        <taxon>rosids</taxon>
        <taxon>fabids</taxon>
        <taxon>Rosales</taxon>
        <taxon>Rosaceae</taxon>
        <taxon>Rosoideae</taxon>
        <taxon>Rosoideae incertae sedis</taxon>
        <taxon>Rubus</taxon>
    </lineage>
</organism>
<protein>
    <submittedName>
        <fullName evidence="4">Uncharacterized protein</fullName>
    </submittedName>
</protein>
<name>A0AAW1WGN3_RUBAR</name>
<keyword evidence="2 3" id="KW-0732">Signal</keyword>
<feature type="signal peptide" evidence="3">
    <location>
        <begin position="1"/>
        <end position="24"/>
    </location>
</feature>
<dbReference type="CDD" id="cd01837">
    <property type="entry name" value="SGNH_plant_lipase_like"/>
    <property type="match status" value="1"/>
</dbReference>
<comment type="similarity">
    <text evidence="1">Belongs to the 'GDSL' lipolytic enzyme family.</text>
</comment>
<proteinExistence type="inferred from homology"/>
<dbReference type="GO" id="GO:0016298">
    <property type="term" value="F:lipase activity"/>
    <property type="evidence" value="ECO:0007669"/>
    <property type="project" value="InterPro"/>
</dbReference>
<dbReference type="EMBL" id="JBEDUW010000006">
    <property type="protein sequence ID" value="KAK9923842.1"/>
    <property type="molecule type" value="Genomic_DNA"/>
</dbReference>
<sequence>MVNVSFQILVFALCTTLLIVRTQSQGHIGLSKKHVPLFIFGDSIYDAGNNNYINTTVMANYWPYGETFFKYPTGRFSDGRIIPDFIAEYAKLPFILPFLQPGNHEFTYGVNFASAGAGALVETRQGMVIDLHTQLSYFESVTKSLRRKLGDEEAKALLSRAHASILLSEEFVGMVVGNITAVIKEVYKKGGRNFGFFSIWPIACIPFGRVLERRKTGACLDEITPYVTLHNKAFPKVLESLQNELDGFRYSFSEFHDFLKERMDHPSKYGFEEGKVACCGSGPYRGFFSCGGKRGVAEYELCDNVTEYVFFDSAHATERLYRQFAKQFWAGPAYSTAPYNLKALFESKY</sequence>
<gene>
    <name evidence="4" type="ORF">M0R45_032240</name>
</gene>
<dbReference type="Gene3D" id="3.40.50.1110">
    <property type="entry name" value="SGNH hydrolase"/>
    <property type="match status" value="1"/>
</dbReference>
<accession>A0AAW1WGN3</accession>
<evidence type="ECO:0000256" key="3">
    <source>
        <dbReference type="SAM" id="SignalP"/>
    </source>
</evidence>
<dbReference type="InterPro" id="IPR035669">
    <property type="entry name" value="SGNH_plant_lipase-like"/>
</dbReference>
<dbReference type="PROSITE" id="PS01098">
    <property type="entry name" value="LIPASE_GDSL_SER"/>
    <property type="match status" value="1"/>
</dbReference>
<evidence type="ECO:0000313" key="4">
    <source>
        <dbReference type="EMBL" id="KAK9923842.1"/>
    </source>
</evidence>
<dbReference type="InterPro" id="IPR036514">
    <property type="entry name" value="SGNH_hydro_sf"/>
</dbReference>
<evidence type="ECO:0000313" key="5">
    <source>
        <dbReference type="Proteomes" id="UP001457282"/>
    </source>
</evidence>
<feature type="chain" id="PRO_5043934825" evidence="3">
    <location>
        <begin position="25"/>
        <end position="349"/>
    </location>
</feature>
<dbReference type="GO" id="GO:0006629">
    <property type="term" value="P:lipid metabolic process"/>
    <property type="evidence" value="ECO:0007669"/>
    <property type="project" value="InterPro"/>
</dbReference>
<dbReference type="InterPro" id="IPR044552">
    <property type="entry name" value="GLIP1-5/GLL25"/>
</dbReference>
<dbReference type="Proteomes" id="UP001457282">
    <property type="component" value="Unassembled WGS sequence"/>
</dbReference>